<sequence>MHASNHELLQPADDGPEAEVDYDDPVSVHASEARQLAHVQAQLDVSALQQDWRALAQARLSSQADVEALVAMNRDPDQLLANDDNVYVQRLPVARDDLLIAGLPNGYFSADWNVFQNHALIRQLEATHGYRFFGIGASWLGFVRRQAPDEKAARQLVRDLAMIYPSEDADAAAAAWNALALLLTGRRTLLLGYTENFAD</sequence>
<organism evidence="2 3">
    <name type="scientific">Variovorax ginsengisoli</name>
    <dbReference type="NCBI Taxonomy" id="363844"/>
    <lineage>
        <taxon>Bacteria</taxon>
        <taxon>Pseudomonadati</taxon>
        <taxon>Pseudomonadota</taxon>
        <taxon>Betaproteobacteria</taxon>
        <taxon>Burkholderiales</taxon>
        <taxon>Comamonadaceae</taxon>
        <taxon>Variovorax</taxon>
    </lineage>
</organism>
<evidence type="ECO:0000313" key="3">
    <source>
        <dbReference type="Proteomes" id="UP001226867"/>
    </source>
</evidence>
<gene>
    <name evidence="2" type="ORF">J2W36_000205</name>
</gene>
<name>A0ABT9S0T5_9BURK</name>
<evidence type="ECO:0000313" key="2">
    <source>
        <dbReference type="EMBL" id="MDP9897972.1"/>
    </source>
</evidence>
<dbReference type="RefSeq" id="WP_307687793.1">
    <property type="nucleotide sequence ID" value="NZ_JAUSRO010000001.1"/>
</dbReference>
<reference evidence="2 3" key="1">
    <citation type="submission" date="2023-07" db="EMBL/GenBank/DDBJ databases">
        <title>Sorghum-associated microbial communities from plants grown in Nebraska, USA.</title>
        <authorList>
            <person name="Schachtman D."/>
        </authorList>
    </citation>
    <scope>NUCLEOTIDE SEQUENCE [LARGE SCALE GENOMIC DNA]</scope>
    <source>
        <strain evidence="2 3">DS1607</strain>
    </source>
</reference>
<feature type="region of interest" description="Disordered" evidence="1">
    <location>
        <begin position="1"/>
        <end position="22"/>
    </location>
</feature>
<accession>A0ABT9S0T5</accession>
<proteinExistence type="predicted"/>
<protein>
    <submittedName>
        <fullName evidence="2">Uncharacterized protein</fullName>
    </submittedName>
</protein>
<dbReference type="Proteomes" id="UP001226867">
    <property type="component" value="Unassembled WGS sequence"/>
</dbReference>
<dbReference type="EMBL" id="JAUSRO010000001">
    <property type="protein sequence ID" value="MDP9897972.1"/>
    <property type="molecule type" value="Genomic_DNA"/>
</dbReference>
<comment type="caution">
    <text evidence="2">The sequence shown here is derived from an EMBL/GenBank/DDBJ whole genome shotgun (WGS) entry which is preliminary data.</text>
</comment>
<evidence type="ECO:0000256" key="1">
    <source>
        <dbReference type="SAM" id="MobiDB-lite"/>
    </source>
</evidence>
<keyword evidence="3" id="KW-1185">Reference proteome</keyword>